<reference evidence="3" key="1">
    <citation type="journal article" date="2019" name="Int. J. Syst. Evol. Microbiol.">
        <title>The Global Catalogue of Microorganisms (GCM) 10K type strain sequencing project: providing services to taxonomists for standard genome sequencing and annotation.</title>
        <authorList>
            <consortium name="The Broad Institute Genomics Platform"/>
            <consortium name="The Broad Institute Genome Sequencing Center for Infectious Disease"/>
            <person name="Wu L."/>
            <person name="Ma J."/>
        </authorList>
    </citation>
    <scope>NUCLEOTIDE SEQUENCE [LARGE SCALE GENOMIC DNA]</scope>
    <source>
        <strain evidence="3">CGMCC 4.7093</strain>
    </source>
</reference>
<dbReference type="Proteomes" id="UP001595947">
    <property type="component" value="Unassembled WGS sequence"/>
</dbReference>
<dbReference type="Gene3D" id="3.20.20.30">
    <property type="entry name" value="Luciferase-like domain"/>
    <property type="match status" value="1"/>
</dbReference>
<dbReference type="InterPro" id="IPR050564">
    <property type="entry name" value="F420-G6PD/mer"/>
</dbReference>
<gene>
    <name evidence="2" type="ORF">ACFPBZ_00100</name>
</gene>
<dbReference type="InterPro" id="IPR011251">
    <property type="entry name" value="Luciferase-like_dom"/>
</dbReference>
<evidence type="ECO:0000313" key="3">
    <source>
        <dbReference type="Proteomes" id="UP001595947"/>
    </source>
</evidence>
<organism evidence="2 3">
    <name type="scientific">Actinomycetospora atypica</name>
    <dbReference type="NCBI Taxonomy" id="1290095"/>
    <lineage>
        <taxon>Bacteria</taxon>
        <taxon>Bacillati</taxon>
        <taxon>Actinomycetota</taxon>
        <taxon>Actinomycetes</taxon>
        <taxon>Pseudonocardiales</taxon>
        <taxon>Pseudonocardiaceae</taxon>
        <taxon>Actinomycetospora</taxon>
    </lineage>
</organism>
<dbReference type="EMBL" id="JBHSIV010000001">
    <property type="protein sequence ID" value="MFC5060595.1"/>
    <property type="molecule type" value="Genomic_DNA"/>
</dbReference>
<dbReference type="SUPFAM" id="SSF51679">
    <property type="entry name" value="Bacterial luciferase-like"/>
    <property type="match status" value="1"/>
</dbReference>
<feature type="domain" description="Luciferase-like" evidence="1">
    <location>
        <begin position="8"/>
        <end position="265"/>
    </location>
</feature>
<name>A0ABV9YGI0_9PSEU</name>
<proteinExistence type="predicted"/>
<dbReference type="CDD" id="cd01097">
    <property type="entry name" value="Tetrahydromethanopterin_reductase"/>
    <property type="match status" value="1"/>
</dbReference>
<dbReference type="PANTHER" id="PTHR43244:SF2">
    <property type="entry name" value="CONSERVED HYPOTHETICAL ALANINE AND PROLINE-RICH PROTEIN"/>
    <property type="match status" value="1"/>
</dbReference>
<dbReference type="RefSeq" id="WP_378033955.1">
    <property type="nucleotide sequence ID" value="NZ_JBHSIV010000001.1"/>
</dbReference>
<dbReference type="PANTHER" id="PTHR43244">
    <property type="match status" value="1"/>
</dbReference>
<keyword evidence="3" id="KW-1185">Reference proteome</keyword>
<evidence type="ECO:0000259" key="1">
    <source>
        <dbReference type="Pfam" id="PF00296"/>
    </source>
</evidence>
<dbReference type="InterPro" id="IPR036661">
    <property type="entry name" value="Luciferase-like_sf"/>
</dbReference>
<protein>
    <submittedName>
        <fullName evidence="2">LLM class flavin-dependent oxidoreductase</fullName>
    </submittedName>
</protein>
<comment type="caution">
    <text evidence="2">The sequence shown here is derived from an EMBL/GenBank/DDBJ whole genome shotgun (WGS) entry which is preliminary data.</text>
</comment>
<dbReference type="Pfam" id="PF00296">
    <property type="entry name" value="Bac_luciferase"/>
    <property type="match status" value="1"/>
</dbReference>
<accession>A0ABV9YGI0</accession>
<evidence type="ECO:0000313" key="2">
    <source>
        <dbReference type="EMBL" id="MFC5060595.1"/>
    </source>
</evidence>
<sequence length="293" mass="30614">MRIGTNITLSTAPHRVAEDVAAAARAGLDSVWTNQMPGHWDPLALLAAAGPTRGVSLGTAIVPTHPRHPVLAATEALTVAAATGVPLTLGLGPSHAWWITDQLGLPYASPAAHSAEYLEIVGGLLRGEHVHHRGRFFTVDTELAVAAPDVSLLLSALGPRMLAVARDLADGTVAVWVRPALVADVLRPALRDDQRVVVQVLAAVTSEPDVLRERIARDFVAVESMPAYRAVLDRAGLQGPADTLVVGTEEEVARELRAFADAGTTDLVVSPLGSEGAHVLEVAREVGSATMAG</sequence>